<dbReference type="InterPro" id="IPR046373">
    <property type="entry name" value="Acyl-CoA_Oxase/DH_mid-dom_sf"/>
</dbReference>
<evidence type="ECO:0000259" key="8">
    <source>
        <dbReference type="Pfam" id="PF02770"/>
    </source>
</evidence>
<dbReference type="SUPFAM" id="SSF56645">
    <property type="entry name" value="Acyl-CoA dehydrogenase NM domain-like"/>
    <property type="match status" value="1"/>
</dbReference>
<feature type="domain" description="Acyl-CoA oxidase/dehydrogenase middle" evidence="8">
    <location>
        <begin position="129"/>
        <end position="216"/>
    </location>
</feature>
<dbReference type="Gene3D" id="1.10.540.10">
    <property type="entry name" value="Acyl-CoA dehydrogenase/oxidase, N-terminal domain"/>
    <property type="match status" value="1"/>
</dbReference>
<evidence type="ECO:0000256" key="5">
    <source>
        <dbReference type="ARBA" id="ARBA00023002"/>
    </source>
</evidence>
<dbReference type="Pfam" id="PF02771">
    <property type="entry name" value="Acyl-CoA_dh_N"/>
    <property type="match status" value="1"/>
</dbReference>
<dbReference type="InterPro" id="IPR037069">
    <property type="entry name" value="AcylCoA_DH/ox_N_sf"/>
</dbReference>
<proteinExistence type="inferred from homology"/>
<reference evidence="10 11" key="1">
    <citation type="journal article" date="2018" name="Microbiome">
        <title>Fine metagenomic profile of the Mediterranean stratified and mixed water columns revealed by assembly and recruitment.</title>
        <authorList>
            <person name="Haro-Moreno J.M."/>
            <person name="Lopez-Perez M."/>
            <person name="De La Torre J.R."/>
            <person name="Picazo A."/>
            <person name="Camacho A."/>
            <person name="Rodriguez-Valera F."/>
        </authorList>
    </citation>
    <scope>NUCLEOTIDE SEQUENCE [LARGE SCALE GENOMIC DNA]</scope>
    <source>
        <strain evidence="10">MED-G82</strain>
    </source>
</reference>
<keyword evidence="4 6" id="KW-0274">FAD</keyword>
<dbReference type="EMBL" id="QOPE01000001">
    <property type="protein sequence ID" value="RCL42856.1"/>
    <property type="molecule type" value="Genomic_DNA"/>
</dbReference>
<dbReference type="InterPro" id="IPR006091">
    <property type="entry name" value="Acyl-CoA_Oxase/DH_mid-dom"/>
</dbReference>
<evidence type="ECO:0000259" key="9">
    <source>
        <dbReference type="Pfam" id="PF02771"/>
    </source>
</evidence>
<sequence>MKLVLNEELQFLKDTASNFAKDKAPVSHLRKLRDEDHPNSWDEGLWNEMVELGWTSILIPEKYGGSEFGLAGISVVLQELGKTLVPSPLFATGVLGVTSINQMGSESQKEELLGKILEGKLTTALAIDEGSHHEPANTELTAEKNNDGWVINGEKVFVIDGSSADLLIVIARTSGNKGDAQGLSAFIVDPSLKGINRRKVPTADSRNYANISFEDVTISAEAILGEIDGASDQIQKVLDFGRIAMSAEMLGNTEEAFAITLNYLKERKQFGVLIGSFQALQHRAAKMFCEIELTKSAVIAAMHAADENSNELERLSSLAKFQAGTTLHTVSNESIQMHGGIGVTDEYDIGFYLKRARVAEQIFGSSTYHKSRYADISGY</sequence>
<dbReference type="Proteomes" id="UP000253307">
    <property type="component" value="Unassembled WGS sequence"/>
</dbReference>
<name>A0A368C1M6_9GAMM</name>
<dbReference type="Pfam" id="PF00441">
    <property type="entry name" value="Acyl-CoA_dh_1"/>
    <property type="match status" value="1"/>
</dbReference>
<evidence type="ECO:0000313" key="10">
    <source>
        <dbReference type="EMBL" id="RCL42856.1"/>
    </source>
</evidence>
<evidence type="ECO:0000313" key="11">
    <source>
        <dbReference type="Proteomes" id="UP000253307"/>
    </source>
</evidence>
<evidence type="ECO:0000256" key="1">
    <source>
        <dbReference type="ARBA" id="ARBA00001974"/>
    </source>
</evidence>
<comment type="caution">
    <text evidence="10">The sequence shown here is derived from an EMBL/GenBank/DDBJ whole genome shotgun (WGS) entry which is preliminary data.</text>
</comment>
<comment type="similarity">
    <text evidence="2 6">Belongs to the acyl-CoA dehydrogenase family.</text>
</comment>
<gene>
    <name evidence="10" type="ORF">DBW96_00175</name>
</gene>
<dbReference type="Pfam" id="PF02770">
    <property type="entry name" value="Acyl-CoA_dh_M"/>
    <property type="match status" value="1"/>
</dbReference>
<dbReference type="InterPro" id="IPR036250">
    <property type="entry name" value="AcylCo_DH-like_C"/>
</dbReference>
<keyword evidence="3 6" id="KW-0285">Flavoprotein</keyword>
<accession>A0A368C1M6</accession>
<keyword evidence="5 6" id="KW-0560">Oxidoreductase</keyword>
<dbReference type="PANTHER" id="PTHR43884">
    <property type="entry name" value="ACYL-COA DEHYDROGENASE"/>
    <property type="match status" value="1"/>
</dbReference>
<protein>
    <submittedName>
        <fullName evidence="10">Acyl-CoA dehydrogenase</fullName>
    </submittedName>
</protein>
<dbReference type="InterPro" id="IPR009075">
    <property type="entry name" value="AcylCo_DH/oxidase_C"/>
</dbReference>
<evidence type="ECO:0000256" key="6">
    <source>
        <dbReference type="RuleBase" id="RU362125"/>
    </source>
</evidence>
<dbReference type="AlphaFoldDB" id="A0A368C1M6"/>
<evidence type="ECO:0000256" key="3">
    <source>
        <dbReference type="ARBA" id="ARBA00022630"/>
    </source>
</evidence>
<organism evidence="10 11">
    <name type="scientific">SAR86 cluster bacterium</name>
    <dbReference type="NCBI Taxonomy" id="2030880"/>
    <lineage>
        <taxon>Bacteria</taxon>
        <taxon>Pseudomonadati</taxon>
        <taxon>Pseudomonadota</taxon>
        <taxon>Gammaproteobacteria</taxon>
        <taxon>SAR86 cluster</taxon>
    </lineage>
</organism>
<dbReference type="InterPro" id="IPR013786">
    <property type="entry name" value="AcylCoA_DH/ox_N"/>
</dbReference>
<dbReference type="Gene3D" id="1.20.140.10">
    <property type="entry name" value="Butyryl-CoA Dehydrogenase, subunit A, domain 3"/>
    <property type="match status" value="1"/>
</dbReference>
<dbReference type="SUPFAM" id="SSF47203">
    <property type="entry name" value="Acyl-CoA dehydrogenase C-terminal domain-like"/>
    <property type="match status" value="1"/>
</dbReference>
<dbReference type="PANTHER" id="PTHR43884:SF20">
    <property type="entry name" value="ACYL-COA DEHYDROGENASE FADE28"/>
    <property type="match status" value="1"/>
</dbReference>
<evidence type="ECO:0000256" key="4">
    <source>
        <dbReference type="ARBA" id="ARBA00022827"/>
    </source>
</evidence>
<evidence type="ECO:0000256" key="2">
    <source>
        <dbReference type="ARBA" id="ARBA00009347"/>
    </source>
</evidence>
<dbReference type="GO" id="GO:0050660">
    <property type="term" value="F:flavin adenine dinucleotide binding"/>
    <property type="evidence" value="ECO:0007669"/>
    <property type="project" value="InterPro"/>
</dbReference>
<dbReference type="InterPro" id="IPR009100">
    <property type="entry name" value="AcylCoA_DH/oxidase_NM_dom_sf"/>
</dbReference>
<feature type="domain" description="Acyl-CoA dehydrogenase/oxidase N-terminal" evidence="9">
    <location>
        <begin position="7"/>
        <end position="120"/>
    </location>
</feature>
<dbReference type="GO" id="GO:0003995">
    <property type="term" value="F:acyl-CoA dehydrogenase activity"/>
    <property type="evidence" value="ECO:0007669"/>
    <property type="project" value="TreeGrafter"/>
</dbReference>
<feature type="domain" description="Acyl-CoA dehydrogenase/oxidase C-terminal" evidence="7">
    <location>
        <begin position="233"/>
        <end position="372"/>
    </location>
</feature>
<dbReference type="CDD" id="cd00567">
    <property type="entry name" value="ACAD"/>
    <property type="match status" value="1"/>
</dbReference>
<dbReference type="Gene3D" id="2.40.110.10">
    <property type="entry name" value="Butyryl-CoA Dehydrogenase, subunit A, domain 2"/>
    <property type="match status" value="1"/>
</dbReference>
<evidence type="ECO:0000259" key="7">
    <source>
        <dbReference type="Pfam" id="PF00441"/>
    </source>
</evidence>
<comment type="cofactor">
    <cofactor evidence="1 6">
        <name>FAD</name>
        <dbReference type="ChEBI" id="CHEBI:57692"/>
    </cofactor>
</comment>